<dbReference type="PANTHER" id="PTHR42305:SF1">
    <property type="entry name" value="MEMBRANE PROTEIN RV1733C-RELATED"/>
    <property type="match status" value="1"/>
</dbReference>
<keyword evidence="1" id="KW-1133">Transmembrane helix</keyword>
<proteinExistence type="predicted"/>
<evidence type="ECO:0008006" key="4">
    <source>
        <dbReference type="Google" id="ProtNLM"/>
    </source>
</evidence>
<evidence type="ECO:0000313" key="2">
    <source>
        <dbReference type="EMBL" id="MFC4011256.1"/>
    </source>
</evidence>
<evidence type="ECO:0000313" key="3">
    <source>
        <dbReference type="Proteomes" id="UP001595851"/>
    </source>
</evidence>
<feature type="transmembrane region" description="Helical" evidence="1">
    <location>
        <begin position="138"/>
        <end position="162"/>
    </location>
</feature>
<reference evidence="3" key="1">
    <citation type="journal article" date="2019" name="Int. J. Syst. Evol. Microbiol.">
        <title>The Global Catalogue of Microorganisms (GCM) 10K type strain sequencing project: providing services to taxonomists for standard genome sequencing and annotation.</title>
        <authorList>
            <consortium name="The Broad Institute Genomics Platform"/>
            <consortium name="The Broad Institute Genome Sequencing Center for Infectious Disease"/>
            <person name="Wu L."/>
            <person name="Ma J."/>
        </authorList>
    </citation>
    <scope>NUCLEOTIDE SEQUENCE [LARGE SCALE GENOMIC DNA]</scope>
    <source>
        <strain evidence="3">TBRC 1276</strain>
    </source>
</reference>
<dbReference type="InterPro" id="IPR039708">
    <property type="entry name" value="MT1774/Rv1733c-like"/>
</dbReference>
<protein>
    <recommendedName>
        <fullName evidence="4">Transmembrane protein</fullName>
    </recommendedName>
</protein>
<name>A0ABV8GB88_9ACTN</name>
<dbReference type="EMBL" id="JBHSBI010000015">
    <property type="protein sequence ID" value="MFC4011256.1"/>
    <property type="molecule type" value="Genomic_DNA"/>
</dbReference>
<accession>A0ABV8GB88</accession>
<evidence type="ECO:0000256" key="1">
    <source>
        <dbReference type="SAM" id="Phobius"/>
    </source>
</evidence>
<keyword evidence="1" id="KW-0812">Transmembrane</keyword>
<dbReference type="PANTHER" id="PTHR42305">
    <property type="entry name" value="MEMBRANE PROTEIN RV1733C-RELATED"/>
    <property type="match status" value="1"/>
</dbReference>
<dbReference type="Proteomes" id="UP001595851">
    <property type="component" value="Unassembled WGS sequence"/>
</dbReference>
<keyword evidence="3" id="KW-1185">Reference proteome</keyword>
<sequence>MKLVTAWWRRYRLDRNPLRRRSDRVESVALAVAASLVLLSLWPAVAAGRQAYGSVPDTTGRQQVRATLLADAPVAYLSFGEVATGELTPARWTTASGRQHTGRLRAPVLAKAGTELNIWVDAGGHQAAPPPSRDELRITGVATGLLIMLVSATLVTAAFAGVRWLLDRGRYRAWDAAWSPVKDSL</sequence>
<organism evidence="2 3">
    <name type="scientific">Nonomuraea purpurea</name>
    <dbReference type="NCBI Taxonomy" id="1849276"/>
    <lineage>
        <taxon>Bacteria</taxon>
        <taxon>Bacillati</taxon>
        <taxon>Actinomycetota</taxon>
        <taxon>Actinomycetes</taxon>
        <taxon>Streptosporangiales</taxon>
        <taxon>Streptosporangiaceae</taxon>
        <taxon>Nonomuraea</taxon>
    </lineage>
</organism>
<dbReference type="RefSeq" id="WP_379531212.1">
    <property type="nucleotide sequence ID" value="NZ_JBHSBI010000015.1"/>
</dbReference>
<gene>
    <name evidence="2" type="ORF">ACFOY2_28795</name>
</gene>
<comment type="caution">
    <text evidence="2">The sequence shown here is derived from an EMBL/GenBank/DDBJ whole genome shotgun (WGS) entry which is preliminary data.</text>
</comment>
<keyword evidence="1" id="KW-0472">Membrane</keyword>